<dbReference type="Gene3D" id="3.40.50.10140">
    <property type="entry name" value="Toll/interleukin-1 receptor homology (TIR) domain"/>
    <property type="match status" value="1"/>
</dbReference>
<dbReference type="Proteomes" id="UP000013047">
    <property type="component" value="Unassembled WGS sequence"/>
</dbReference>
<evidence type="ECO:0000313" key="3">
    <source>
        <dbReference type="EMBL" id="ENO95961.1"/>
    </source>
</evidence>
<reference evidence="3 4" key="1">
    <citation type="submission" date="2012-09" db="EMBL/GenBank/DDBJ databases">
        <title>Draft Genome Sequences of 6 Strains from Genus Thauera.</title>
        <authorList>
            <person name="Liu B."/>
            <person name="Shapleigh J.P."/>
            <person name="Frostegard A.H."/>
        </authorList>
    </citation>
    <scope>NUCLEOTIDE SEQUENCE [LARGE SCALE GENOMIC DNA]</scope>
    <source>
        <strain evidence="3 4">B4P</strain>
    </source>
</reference>
<evidence type="ECO:0000259" key="2">
    <source>
        <dbReference type="Pfam" id="PF13676"/>
    </source>
</evidence>
<sequence length="296" mass="31308">MVSTDDLAGLAAVRRLGLLSMLLAVACLLGTAGALVLLPYAGPAGQGIVGGAGLAVAGAAFAFGRMISLRRPGVRRVGFVAVGLAAAAAVLFALLAVARSEAAAYFLAWLVILLAYAGFALHRLVRWPTGEIADEPPVELGIFISYRRDDSRETVGRLHDALRRGFDASRIFLDVAGQVPGEDYRALIGRALDAADVVLVIIGPRWVGIADAQGRRRLDDAEDMVRIEVESALERGKPVIPVLVQGATMPADEVLPVSLAPLAFRIASPLRPDPDFHSDLLRLVAALRARASDRPD</sequence>
<dbReference type="EMBL" id="AMXF01000152">
    <property type="protein sequence ID" value="ENO95961.1"/>
    <property type="molecule type" value="Genomic_DNA"/>
</dbReference>
<comment type="caution">
    <text evidence="3">The sequence shown here is derived from an EMBL/GenBank/DDBJ whole genome shotgun (WGS) entry which is preliminary data.</text>
</comment>
<dbReference type="SUPFAM" id="SSF52200">
    <property type="entry name" value="Toll/Interleukin receptor TIR domain"/>
    <property type="match status" value="1"/>
</dbReference>
<feature type="domain" description="TIR" evidence="2">
    <location>
        <begin position="142"/>
        <end position="250"/>
    </location>
</feature>
<proteinExistence type="predicted"/>
<accession>N6YNV5</accession>
<keyword evidence="4" id="KW-1185">Reference proteome</keyword>
<dbReference type="Pfam" id="PF13676">
    <property type="entry name" value="TIR_2"/>
    <property type="match status" value="1"/>
</dbReference>
<keyword evidence="1" id="KW-0812">Transmembrane</keyword>
<feature type="transmembrane region" description="Helical" evidence="1">
    <location>
        <begin position="103"/>
        <end position="121"/>
    </location>
</feature>
<evidence type="ECO:0000313" key="4">
    <source>
        <dbReference type="Proteomes" id="UP000013047"/>
    </source>
</evidence>
<dbReference type="InterPro" id="IPR035897">
    <property type="entry name" value="Toll_tir_struct_dom_sf"/>
</dbReference>
<keyword evidence="1" id="KW-0472">Membrane</keyword>
<feature type="transmembrane region" description="Helical" evidence="1">
    <location>
        <begin position="16"/>
        <end position="38"/>
    </location>
</feature>
<gene>
    <name evidence="3" type="ORF">C667_16409</name>
</gene>
<feature type="transmembrane region" description="Helical" evidence="1">
    <location>
        <begin position="76"/>
        <end position="97"/>
    </location>
</feature>
<feature type="transmembrane region" description="Helical" evidence="1">
    <location>
        <begin position="44"/>
        <end position="64"/>
    </location>
</feature>
<dbReference type="InterPro" id="IPR000157">
    <property type="entry name" value="TIR_dom"/>
</dbReference>
<dbReference type="AlphaFoldDB" id="N6YNV5"/>
<organism evidence="3 4">
    <name type="scientific">Thauera phenylacetica B4P</name>
    <dbReference type="NCBI Taxonomy" id="1234382"/>
    <lineage>
        <taxon>Bacteria</taxon>
        <taxon>Pseudomonadati</taxon>
        <taxon>Pseudomonadota</taxon>
        <taxon>Betaproteobacteria</taxon>
        <taxon>Rhodocyclales</taxon>
        <taxon>Zoogloeaceae</taxon>
        <taxon>Thauera</taxon>
    </lineage>
</organism>
<dbReference type="RefSeq" id="WP_004369557.1">
    <property type="nucleotide sequence ID" value="NZ_AMXF01000152.1"/>
</dbReference>
<keyword evidence="1" id="KW-1133">Transmembrane helix</keyword>
<name>N6YNV5_9RHOO</name>
<evidence type="ECO:0000256" key="1">
    <source>
        <dbReference type="SAM" id="Phobius"/>
    </source>
</evidence>
<dbReference type="OrthoDB" id="574237at2"/>
<dbReference type="GO" id="GO:0007165">
    <property type="term" value="P:signal transduction"/>
    <property type="evidence" value="ECO:0007669"/>
    <property type="project" value="InterPro"/>
</dbReference>
<protein>
    <submittedName>
        <fullName evidence="3">GUN4 domain-containing protein</fullName>
    </submittedName>
</protein>